<dbReference type="InterPro" id="IPR011990">
    <property type="entry name" value="TPR-like_helical_dom_sf"/>
</dbReference>
<name>A0A9R1XD82_LACSA</name>
<dbReference type="Gene3D" id="1.20.58.1480">
    <property type="match status" value="1"/>
</dbReference>
<dbReference type="PROSITE" id="PS50089">
    <property type="entry name" value="ZF_RING_2"/>
    <property type="match status" value="1"/>
</dbReference>
<dbReference type="CDD" id="cd16514">
    <property type="entry name" value="RING-HC_LONFs_rpt2"/>
    <property type="match status" value="1"/>
</dbReference>
<evidence type="ECO:0000259" key="7">
    <source>
        <dbReference type="PROSITE" id="PS50089"/>
    </source>
</evidence>
<keyword evidence="5" id="KW-0802">TPR repeat</keyword>
<feature type="transmembrane region" description="Helical" evidence="6">
    <location>
        <begin position="20"/>
        <end position="45"/>
    </location>
</feature>
<dbReference type="PROSITE" id="PS51787">
    <property type="entry name" value="LON_N"/>
    <property type="match status" value="1"/>
</dbReference>
<dbReference type="Gene3D" id="1.25.40.10">
    <property type="entry name" value="Tetratricopeptide repeat domain"/>
    <property type="match status" value="1"/>
</dbReference>
<dbReference type="Proteomes" id="UP000235145">
    <property type="component" value="Unassembled WGS sequence"/>
</dbReference>
<dbReference type="GO" id="GO:0005737">
    <property type="term" value="C:cytoplasm"/>
    <property type="evidence" value="ECO:0007669"/>
    <property type="project" value="UniProtKB-ARBA"/>
</dbReference>
<feature type="domain" description="RING-type" evidence="7">
    <location>
        <begin position="305"/>
        <end position="343"/>
    </location>
</feature>
<dbReference type="SUPFAM" id="SSF57850">
    <property type="entry name" value="RING/U-box"/>
    <property type="match status" value="1"/>
</dbReference>
<dbReference type="SMART" id="SM00464">
    <property type="entry name" value="LON"/>
    <property type="match status" value="1"/>
</dbReference>
<dbReference type="GO" id="GO:0008270">
    <property type="term" value="F:zinc ion binding"/>
    <property type="evidence" value="ECO:0007669"/>
    <property type="project" value="UniProtKB-KW"/>
</dbReference>
<dbReference type="SUPFAM" id="SSF48452">
    <property type="entry name" value="TPR-like"/>
    <property type="match status" value="1"/>
</dbReference>
<dbReference type="InterPro" id="IPR019734">
    <property type="entry name" value="TPR_rpt"/>
</dbReference>
<dbReference type="Pfam" id="PF13923">
    <property type="entry name" value="zf-C3HC4_2"/>
    <property type="match status" value="1"/>
</dbReference>
<feature type="repeat" description="TPR" evidence="5">
    <location>
        <begin position="94"/>
        <end position="127"/>
    </location>
</feature>
<dbReference type="PROSITE" id="PS50005">
    <property type="entry name" value="TPR"/>
    <property type="match status" value="1"/>
</dbReference>
<sequence>MERRILERTRSYPPYSINALTISFHSLLCFHVHCIYYIIYTFLWLRSSPIWSVCKMATDEESSAGFSLEGIEDVEDFVLGDQEESLDTGRSTHLLDLMKMANKAFRVNRYEEAVNYYSRAHNIKPDDPIILSNRCAAYLKIGHFLKHRPAAASELRPLSGLDPTTHASVCKSSSLFFQALLFLFTFVTTKSFESMNSIQLALKDAEHFMNLQNHTVMAYILKANALILVRIRPQFLYHTSIHDTHLDHMFWQLERFEQARDVILTGLQLDASSNALKNLERFTVDIFGKRTHGQIQTPRTDDFDCTLCFKLFYDPITTPCGHTFCRSCLFQSMDQGNRCPLCRTVLFISPRTCAISVTLKSIIERNFPVEYAERKLENESLSKMGPDLLPLFVMDVVLPCQKFHLNIFEARYRLMVRRIMEGNRRMGMVILDTSTGSVADYACEVEITDCEPLPDGRFFLEVESRRRCHILRNWDQDGYRVAEIEWVQDLSPTEGTKERSDLQDMTDIVAEYARSWIRLAQEAAQGDQMRLTELHKAQGMMPSTRDLESFSFWLATLSNRRPQERLDLLRMKDTTARLRRAYHYLKAAEQGCGLQ</sequence>
<keyword evidence="3" id="KW-0862">Zinc</keyword>
<evidence type="ECO:0008006" key="11">
    <source>
        <dbReference type="Google" id="ProtNLM"/>
    </source>
</evidence>
<protein>
    <recommendedName>
        <fullName evidence="11">RING-type domain-containing protein</fullName>
    </recommendedName>
</protein>
<dbReference type="PANTHER" id="PTHR23327">
    <property type="entry name" value="RING FINGER PROTEIN 127"/>
    <property type="match status" value="1"/>
</dbReference>
<feature type="domain" description="Lon N-terminal" evidence="8">
    <location>
        <begin position="386"/>
        <end position="589"/>
    </location>
</feature>
<dbReference type="InterPro" id="IPR003111">
    <property type="entry name" value="Lon_prtase_N"/>
</dbReference>
<dbReference type="InterPro" id="IPR046336">
    <property type="entry name" value="Lon_prtase_N_sf"/>
</dbReference>
<evidence type="ECO:0000259" key="8">
    <source>
        <dbReference type="PROSITE" id="PS51787"/>
    </source>
</evidence>
<dbReference type="Pfam" id="PF13414">
    <property type="entry name" value="TPR_11"/>
    <property type="match status" value="1"/>
</dbReference>
<keyword evidence="6" id="KW-0472">Membrane</keyword>
<keyword evidence="2 4" id="KW-0863">Zinc-finger</keyword>
<evidence type="ECO:0000256" key="6">
    <source>
        <dbReference type="SAM" id="Phobius"/>
    </source>
</evidence>
<evidence type="ECO:0000313" key="10">
    <source>
        <dbReference type="Proteomes" id="UP000235145"/>
    </source>
</evidence>
<dbReference type="InterPro" id="IPR013083">
    <property type="entry name" value="Znf_RING/FYVE/PHD"/>
</dbReference>
<evidence type="ECO:0000256" key="4">
    <source>
        <dbReference type="PROSITE-ProRule" id="PRU00175"/>
    </source>
</evidence>
<evidence type="ECO:0000256" key="5">
    <source>
        <dbReference type="PROSITE-ProRule" id="PRU00339"/>
    </source>
</evidence>
<dbReference type="PANTHER" id="PTHR23327:SF42">
    <property type="entry name" value="LON PEPTIDASE N-TERMINAL DOMAIN AND RING FINGER PROTEIN C14F5.10C"/>
    <property type="match status" value="1"/>
</dbReference>
<keyword evidence="10" id="KW-1185">Reference proteome</keyword>
<dbReference type="SUPFAM" id="SSF88697">
    <property type="entry name" value="PUA domain-like"/>
    <property type="match status" value="1"/>
</dbReference>
<dbReference type="AlphaFoldDB" id="A0A9R1XD82"/>
<accession>A0A9R1XD82</accession>
<evidence type="ECO:0000256" key="1">
    <source>
        <dbReference type="ARBA" id="ARBA00022723"/>
    </source>
</evidence>
<evidence type="ECO:0000256" key="3">
    <source>
        <dbReference type="ARBA" id="ARBA00022833"/>
    </source>
</evidence>
<organism evidence="9 10">
    <name type="scientific">Lactuca sativa</name>
    <name type="common">Garden lettuce</name>
    <dbReference type="NCBI Taxonomy" id="4236"/>
    <lineage>
        <taxon>Eukaryota</taxon>
        <taxon>Viridiplantae</taxon>
        <taxon>Streptophyta</taxon>
        <taxon>Embryophyta</taxon>
        <taxon>Tracheophyta</taxon>
        <taxon>Spermatophyta</taxon>
        <taxon>Magnoliopsida</taxon>
        <taxon>eudicotyledons</taxon>
        <taxon>Gunneridae</taxon>
        <taxon>Pentapetalae</taxon>
        <taxon>asterids</taxon>
        <taxon>campanulids</taxon>
        <taxon>Asterales</taxon>
        <taxon>Asteraceae</taxon>
        <taxon>Cichorioideae</taxon>
        <taxon>Cichorieae</taxon>
        <taxon>Lactucinae</taxon>
        <taxon>Lactuca</taxon>
    </lineage>
</organism>
<dbReference type="InterPro" id="IPR001841">
    <property type="entry name" value="Znf_RING"/>
</dbReference>
<dbReference type="InterPro" id="IPR015947">
    <property type="entry name" value="PUA-like_sf"/>
</dbReference>
<gene>
    <name evidence="9" type="ORF">LSAT_V11C500236570</name>
</gene>
<reference evidence="9 10" key="1">
    <citation type="journal article" date="2017" name="Nat. Commun.">
        <title>Genome assembly with in vitro proximity ligation data and whole-genome triplication in lettuce.</title>
        <authorList>
            <person name="Reyes-Chin-Wo S."/>
            <person name="Wang Z."/>
            <person name="Yang X."/>
            <person name="Kozik A."/>
            <person name="Arikit S."/>
            <person name="Song C."/>
            <person name="Xia L."/>
            <person name="Froenicke L."/>
            <person name="Lavelle D.O."/>
            <person name="Truco M.J."/>
            <person name="Xia R."/>
            <person name="Zhu S."/>
            <person name="Xu C."/>
            <person name="Xu H."/>
            <person name="Xu X."/>
            <person name="Cox K."/>
            <person name="Korf I."/>
            <person name="Meyers B.C."/>
            <person name="Michelmore R.W."/>
        </authorList>
    </citation>
    <scope>NUCLEOTIDE SEQUENCE [LARGE SCALE GENOMIC DNA]</scope>
    <source>
        <strain evidence="10">cv. Salinas</strain>
        <tissue evidence="9">Seedlings</tissue>
    </source>
</reference>
<dbReference type="SMART" id="SM00184">
    <property type="entry name" value="RING"/>
    <property type="match status" value="1"/>
</dbReference>
<dbReference type="Gene3D" id="3.30.40.10">
    <property type="entry name" value="Zinc/RING finger domain, C3HC4 (zinc finger)"/>
    <property type="match status" value="1"/>
</dbReference>
<keyword evidence="1" id="KW-0479">Metal-binding</keyword>
<dbReference type="EMBL" id="NBSK02000005">
    <property type="protein sequence ID" value="KAJ0208521.1"/>
    <property type="molecule type" value="Genomic_DNA"/>
</dbReference>
<keyword evidence="6" id="KW-0812">Transmembrane</keyword>
<keyword evidence="6" id="KW-1133">Transmembrane helix</keyword>
<comment type="caution">
    <text evidence="9">The sequence shown here is derived from an EMBL/GenBank/DDBJ whole genome shotgun (WGS) entry which is preliminary data.</text>
</comment>
<evidence type="ECO:0000313" key="9">
    <source>
        <dbReference type="EMBL" id="KAJ0208521.1"/>
    </source>
</evidence>
<proteinExistence type="predicted"/>
<dbReference type="InterPro" id="IPR017907">
    <property type="entry name" value="Znf_RING_CS"/>
</dbReference>
<evidence type="ECO:0000256" key="2">
    <source>
        <dbReference type="ARBA" id="ARBA00022771"/>
    </source>
</evidence>
<dbReference type="PROSITE" id="PS00518">
    <property type="entry name" value="ZF_RING_1"/>
    <property type="match status" value="1"/>
</dbReference>
<dbReference type="Gene3D" id="2.30.130.40">
    <property type="entry name" value="LON domain-like"/>
    <property type="match status" value="1"/>
</dbReference>
<dbReference type="Pfam" id="PF02190">
    <property type="entry name" value="LON_substr_bdg"/>
    <property type="match status" value="1"/>
</dbReference>